<proteinExistence type="predicted"/>
<protein>
    <submittedName>
        <fullName evidence="1">Uncharacterized protein</fullName>
    </submittedName>
</protein>
<reference evidence="1" key="1">
    <citation type="submission" date="2014-09" db="EMBL/GenBank/DDBJ databases">
        <authorList>
            <person name="Magalhaes I.L.F."/>
            <person name="Oliveira U."/>
            <person name="Santos F.R."/>
            <person name="Vidigal T.H.D.A."/>
            <person name="Brescovit A.D."/>
            <person name="Santos A.J."/>
        </authorList>
    </citation>
    <scope>NUCLEOTIDE SEQUENCE</scope>
    <source>
        <tissue evidence="1">Shoot tissue taken approximately 20 cm above the soil surface</tissue>
    </source>
</reference>
<name>A0A0A9APA0_ARUDO</name>
<dbReference type="EMBL" id="GBRH01244356">
    <property type="protein sequence ID" value="JAD53539.1"/>
    <property type="molecule type" value="Transcribed_RNA"/>
</dbReference>
<sequence>MRRSSFPRNVRVRILGYGLGGSRRSLVGVDRNLLWWARRRECSWTGNRGRSVGEV</sequence>
<accession>A0A0A9APA0</accession>
<evidence type="ECO:0000313" key="1">
    <source>
        <dbReference type="EMBL" id="JAD53539.1"/>
    </source>
</evidence>
<reference evidence="1" key="2">
    <citation type="journal article" date="2015" name="Data Brief">
        <title>Shoot transcriptome of the giant reed, Arundo donax.</title>
        <authorList>
            <person name="Barrero R.A."/>
            <person name="Guerrero F.D."/>
            <person name="Moolhuijzen P."/>
            <person name="Goolsby J.A."/>
            <person name="Tidwell J."/>
            <person name="Bellgard S.E."/>
            <person name="Bellgard M.I."/>
        </authorList>
    </citation>
    <scope>NUCLEOTIDE SEQUENCE</scope>
    <source>
        <tissue evidence="1">Shoot tissue taken approximately 20 cm above the soil surface</tissue>
    </source>
</reference>
<organism evidence="1">
    <name type="scientific">Arundo donax</name>
    <name type="common">Giant reed</name>
    <name type="synonym">Donax arundinaceus</name>
    <dbReference type="NCBI Taxonomy" id="35708"/>
    <lineage>
        <taxon>Eukaryota</taxon>
        <taxon>Viridiplantae</taxon>
        <taxon>Streptophyta</taxon>
        <taxon>Embryophyta</taxon>
        <taxon>Tracheophyta</taxon>
        <taxon>Spermatophyta</taxon>
        <taxon>Magnoliopsida</taxon>
        <taxon>Liliopsida</taxon>
        <taxon>Poales</taxon>
        <taxon>Poaceae</taxon>
        <taxon>PACMAD clade</taxon>
        <taxon>Arundinoideae</taxon>
        <taxon>Arundineae</taxon>
        <taxon>Arundo</taxon>
    </lineage>
</organism>
<dbReference type="AlphaFoldDB" id="A0A0A9APA0"/>